<sequence length="145" mass="15589">MKSLFAFVLLFTSISYGKVSCFKASNPQSITIKTESGKSEKAQAAQLIYQDEKSVDAEGVETPPHLHLRAQSKTLKFSTVAYQFDKGGDFLVECDGGKTSLIKKSSSLILTSDYLAGEVNSADEGCSTGEVAYRNLTMTPAPCAD</sequence>
<keyword evidence="1" id="KW-0732">Signal</keyword>
<dbReference type="EMBL" id="LUKF01000020">
    <property type="protein sequence ID" value="KYG60375.1"/>
    <property type="molecule type" value="Genomic_DNA"/>
</dbReference>
<proteinExistence type="predicted"/>
<name>A0A150WBH5_BDEBC</name>
<dbReference type="RefSeq" id="WP_063245141.1">
    <property type="nucleotide sequence ID" value="NZ_LUKF01000020.1"/>
</dbReference>
<dbReference type="AlphaFoldDB" id="A0A150WBH5"/>
<evidence type="ECO:0000313" key="2">
    <source>
        <dbReference type="EMBL" id="KYG60375.1"/>
    </source>
</evidence>
<dbReference type="OrthoDB" id="5294415at2"/>
<protein>
    <submittedName>
        <fullName evidence="2">Uncharacterized protein</fullName>
    </submittedName>
</protein>
<dbReference type="Proteomes" id="UP000075391">
    <property type="component" value="Unassembled WGS sequence"/>
</dbReference>
<organism evidence="2 3">
    <name type="scientific">Bdellovibrio bacteriovorus</name>
    <dbReference type="NCBI Taxonomy" id="959"/>
    <lineage>
        <taxon>Bacteria</taxon>
        <taxon>Pseudomonadati</taxon>
        <taxon>Bdellovibrionota</taxon>
        <taxon>Bdellovibrionia</taxon>
        <taxon>Bdellovibrionales</taxon>
        <taxon>Pseudobdellovibrionaceae</taxon>
        <taxon>Bdellovibrio</taxon>
    </lineage>
</organism>
<accession>A0A150WBH5</accession>
<gene>
    <name evidence="2" type="ORF">AZI85_12950</name>
</gene>
<comment type="caution">
    <text evidence="2">The sequence shown here is derived from an EMBL/GenBank/DDBJ whole genome shotgun (WGS) entry which is preliminary data.</text>
</comment>
<reference evidence="2 3" key="1">
    <citation type="submission" date="2016-03" db="EMBL/GenBank/DDBJ databases">
        <authorList>
            <person name="Ploux O."/>
        </authorList>
    </citation>
    <scope>NUCLEOTIDE SEQUENCE [LARGE SCALE GENOMIC DNA]</scope>
    <source>
        <strain evidence="2 3">BER2</strain>
    </source>
</reference>
<feature type="chain" id="PRO_5007572463" evidence="1">
    <location>
        <begin position="18"/>
        <end position="145"/>
    </location>
</feature>
<evidence type="ECO:0000256" key="1">
    <source>
        <dbReference type="SAM" id="SignalP"/>
    </source>
</evidence>
<feature type="signal peptide" evidence="1">
    <location>
        <begin position="1"/>
        <end position="17"/>
    </location>
</feature>
<evidence type="ECO:0000313" key="3">
    <source>
        <dbReference type="Proteomes" id="UP000075391"/>
    </source>
</evidence>